<protein>
    <submittedName>
        <fullName evidence="1">Uncharacterized protein</fullName>
    </submittedName>
</protein>
<gene>
    <name evidence="1" type="ORF">ALC60_02654</name>
</gene>
<dbReference type="EMBL" id="KQ982294">
    <property type="protein sequence ID" value="KYQ58234.1"/>
    <property type="molecule type" value="Genomic_DNA"/>
</dbReference>
<name>A0A151XCY1_9HYME</name>
<dbReference type="Proteomes" id="UP000075809">
    <property type="component" value="Unassembled WGS sequence"/>
</dbReference>
<dbReference type="AlphaFoldDB" id="A0A151XCY1"/>
<reference evidence="1 2" key="1">
    <citation type="submission" date="2015-09" db="EMBL/GenBank/DDBJ databases">
        <title>Trachymyrmex zeteki WGS genome.</title>
        <authorList>
            <person name="Nygaard S."/>
            <person name="Hu H."/>
            <person name="Boomsma J."/>
            <person name="Zhang G."/>
        </authorList>
    </citation>
    <scope>NUCLEOTIDE SEQUENCE [LARGE SCALE GENOMIC DNA]</scope>
    <source>
        <strain evidence="1">Tzet28-1</strain>
        <tissue evidence="1">Whole body</tissue>
    </source>
</reference>
<sequence length="63" mass="7464">MIASLFHYHRRVVVDTERQFSDDQDLTIEEGEEAPQISIPYLYLGKDNSDDNERYTITRFLVL</sequence>
<proteinExistence type="predicted"/>
<organism evidence="1 2">
    <name type="scientific">Mycetomoellerius zeteki</name>
    <dbReference type="NCBI Taxonomy" id="64791"/>
    <lineage>
        <taxon>Eukaryota</taxon>
        <taxon>Metazoa</taxon>
        <taxon>Ecdysozoa</taxon>
        <taxon>Arthropoda</taxon>
        <taxon>Hexapoda</taxon>
        <taxon>Insecta</taxon>
        <taxon>Pterygota</taxon>
        <taxon>Neoptera</taxon>
        <taxon>Endopterygota</taxon>
        <taxon>Hymenoptera</taxon>
        <taxon>Apocrita</taxon>
        <taxon>Aculeata</taxon>
        <taxon>Formicoidea</taxon>
        <taxon>Formicidae</taxon>
        <taxon>Myrmicinae</taxon>
        <taxon>Mycetomoellerius</taxon>
    </lineage>
</organism>
<evidence type="ECO:0000313" key="1">
    <source>
        <dbReference type="EMBL" id="KYQ58234.1"/>
    </source>
</evidence>
<keyword evidence="2" id="KW-1185">Reference proteome</keyword>
<evidence type="ECO:0000313" key="2">
    <source>
        <dbReference type="Proteomes" id="UP000075809"/>
    </source>
</evidence>
<accession>A0A151XCY1</accession>